<sequence length="194" mass="21756">MSDSFALDDARRIKRRRRLSRMSVEGRRRQLQYRRRHNERDGRLLYCDYCDLFVCSSLRSWGEHVISERHMENMECYYAMVEAYEPSWLGSICDDVSRAHVENHVRRHQSVSGKGSSVPIPAVVAGRVDDQEIIVGGLPKPSRTAAETYNNSCNTAGTPSVRVAGVLVASAAPPVVKVGNKPVTPTPLSVTKRE</sequence>
<dbReference type="AlphaFoldDB" id="A0A3L6KXY5"/>
<proteinExistence type="predicted"/>
<accession>A0A3L6KXY5</accession>
<keyword evidence="1" id="KW-0687">Ribonucleoprotein</keyword>
<protein>
    <submittedName>
        <fullName evidence="1">U1 small nuclear ribonucleoprotein C</fullName>
    </submittedName>
</protein>
<dbReference type="Proteomes" id="UP000266743">
    <property type="component" value="Chromosome 10"/>
</dbReference>
<evidence type="ECO:0000313" key="1">
    <source>
        <dbReference type="EMBL" id="RHW68638.1"/>
    </source>
</evidence>
<organism evidence="1">
    <name type="scientific">Trypanosoma brucei equiperdum</name>
    <dbReference type="NCBI Taxonomy" id="630700"/>
    <lineage>
        <taxon>Eukaryota</taxon>
        <taxon>Discoba</taxon>
        <taxon>Euglenozoa</taxon>
        <taxon>Kinetoplastea</taxon>
        <taxon>Metakinetoplastina</taxon>
        <taxon>Trypanosomatida</taxon>
        <taxon>Trypanosomatidae</taxon>
        <taxon>Trypanosoma</taxon>
    </lineage>
</organism>
<dbReference type="GO" id="GO:1990904">
    <property type="term" value="C:ribonucleoprotein complex"/>
    <property type="evidence" value="ECO:0007669"/>
    <property type="project" value="UniProtKB-KW"/>
</dbReference>
<comment type="caution">
    <text evidence="1">The sequence shown here is derived from an EMBL/GenBank/DDBJ whole genome shotgun (WGS) entry which is preliminary data.</text>
</comment>
<reference evidence="1" key="1">
    <citation type="submission" date="2018-09" db="EMBL/GenBank/DDBJ databases">
        <title>whole genome sequence of T. equiperdum IVM-t1 strain.</title>
        <authorList>
            <person name="Suganuma K."/>
        </authorList>
    </citation>
    <scope>NUCLEOTIDE SEQUENCE [LARGE SCALE GENOMIC DNA]</scope>
    <source>
        <strain evidence="1">IVM-t1</strain>
    </source>
</reference>
<name>A0A3L6KXY5_9TRYP</name>
<dbReference type="EMBL" id="QSBY01000010">
    <property type="protein sequence ID" value="RHW68638.1"/>
    <property type="molecule type" value="Genomic_DNA"/>
</dbReference>
<gene>
    <name evidence="1" type="ORF">DPX39_100027000</name>
</gene>